<feature type="compositionally biased region" description="Polar residues" evidence="3">
    <location>
        <begin position="34"/>
        <end position="65"/>
    </location>
</feature>
<evidence type="ECO:0000256" key="3">
    <source>
        <dbReference type="SAM" id="MobiDB-lite"/>
    </source>
</evidence>
<keyword evidence="2" id="KW-0067">ATP-binding</keyword>
<dbReference type="Gene3D" id="3.80.10.10">
    <property type="entry name" value="Ribonuclease Inhibitor"/>
    <property type="match status" value="1"/>
</dbReference>
<feature type="region of interest" description="Disordered" evidence="3">
    <location>
        <begin position="1"/>
        <end position="141"/>
    </location>
</feature>
<dbReference type="Gene3D" id="3.40.50.300">
    <property type="entry name" value="P-loop containing nucleotide triphosphate hydrolases"/>
    <property type="match status" value="1"/>
</dbReference>
<dbReference type="PROSITE" id="PS50837">
    <property type="entry name" value="NACHT"/>
    <property type="match status" value="1"/>
</dbReference>
<sequence>MNKDRSKKKGDTLWKQVKRSAAKPFQKPFGKPKNQGSSGRVEQDGPSTSSVTDLSAGKQPSSSTATKEESPGPSGRVEQAGPSTSSVTDASAGKEPSTKQVSPDLSARKEPSSSTATKEVSPGPSGRAEQAGPSTSSVTDSRCLEGCQKQLRSIYETNSKVKIVPWDQSSAVHIDKVYTQLSWLMDEKDPSGVTQKKLQHYTDIFEGGRLHHTPKRILVHGRPGIGKTVFTQKATFDWSQPKCKGKLGKFDLVLLIRLRDVCNLNDIPAVLNNANLLASDGPVSTDNLYDYVRRHQENVLLILDGYDEYVHSAERQSPVLKIWEKKQLRDCCVIMTSRDMKGERLKSSSDAQFEIDGFDRKRQEEFARRFLKDDQDVEEFFKYLVQQDLKDIAKIPILLLMLLLVWKEKDCGGLPSSRVMIYDQFIQTMFNHMSEKQEKPAEKVDDHKEELCKVGELAFEALLKDFLYFPLSKLPDHVLTEKLIEAGLFQLLNMSALNPSKAVHFIHKSMQEFLASLFLKEELLSQEIKNNSLFKVDSIEKIFKLNEVFKFAAEMSEEAAREILIHLLEMAAKEDSKYSFDNQAPSVEDLSETQKNLLTLCTQLFFYCSADTRTELFPTFLSNLGGVLFILNPDQLNIAAKENFVKTTASLMYIFFSESGRYTEQSYNNLITLAQQLNAVIVSRTGEQKASEFLNVFPWRSVYEFFLMKEENNTHLYFTKLLKPLPFKMVKTLVSLEETTKKTNMNGDESSEESSSSCCSKRHGLSRVRRIQAAGVNRSEVEQLIEMMPFITAPHVIWVLGELFGEVLDAEVTESLLRSIPTHKLETLTLWGINVTSSPAVEFISRVFKQDLPNLNWLGMPYNPLLGAGVDSLIEHLSCAPHLETLILTGVKMTPQQVMNLSSAVQQHGNITQLMSYYHVSFPIL</sequence>
<organism evidence="5 6">
    <name type="scientific">Porites lobata</name>
    <dbReference type="NCBI Taxonomy" id="104759"/>
    <lineage>
        <taxon>Eukaryota</taxon>
        <taxon>Metazoa</taxon>
        <taxon>Cnidaria</taxon>
        <taxon>Anthozoa</taxon>
        <taxon>Hexacorallia</taxon>
        <taxon>Scleractinia</taxon>
        <taxon>Fungiina</taxon>
        <taxon>Poritidae</taxon>
        <taxon>Porites</taxon>
    </lineage>
</organism>
<feature type="domain" description="NACHT" evidence="4">
    <location>
        <begin position="215"/>
        <end position="338"/>
    </location>
</feature>
<keyword evidence="6" id="KW-1185">Reference proteome</keyword>
<evidence type="ECO:0000259" key="4">
    <source>
        <dbReference type="PROSITE" id="PS50837"/>
    </source>
</evidence>
<name>A0ABN8NFP4_9CNID</name>
<evidence type="ECO:0000313" key="5">
    <source>
        <dbReference type="EMBL" id="CAH3105238.1"/>
    </source>
</evidence>
<evidence type="ECO:0000256" key="1">
    <source>
        <dbReference type="ARBA" id="ARBA00022741"/>
    </source>
</evidence>
<proteinExistence type="predicted"/>
<keyword evidence="1" id="KW-0547">Nucleotide-binding</keyword>
<feature type="compositionally biased region" description="Basic and acidic residues" evidence="3">
    <location>
        <begin position="1"/>
        <end position="12"/>
    </location>
</feature>
<dbReference type="PANTHER" id="PTHR46312">
    <property type="entry name" value="NACHT DOMAIN-CONTAINING PROTEIN"/>
    <property type="match status" value="1"/>
</dbReference>
<dbReference type="SUPFAM" id="SSF52047">
    <property type="entry name" value="RNI-like"/>
    <property type="match status" value="1"/>
</dbReference>
<gene>
    <name evidence="5" type="ORF">PLOB_00012415</name>
</gene>
<dbReference type="Pfam" id="PF05729">
    <property type="entry name" value="NACHT"/>
    <property type="match status" value="1"/>
</dbReference>
<protein>
    <recommendedName>
        <fullName evidence="4">NACHT domain-containing protein</fullName>
    </recommendedName>
</protein>
<dbReference type="InterPro" id="IPR032675">
    <property type="entry name" value="LRR_dom_sf"/>
</dbReference>
<dbReference type="PANTHER" id="PTHR46312:SF2">
    <property type="entry name" value="NUCLEOTIDE-BINDING OLIGOMERIZATION DOMAIN-CONTAINING PROTEIN 2-LIKE"/>
    <property type="match status" value="1"/>
</dbReference>
<dbReference type="SUPFAM" id="SSF52540">
    <property type="entry name" value="P-loop containing nucleoside triphosphate hydrolases"/>
    <property type="match status" value="1"/>
</dbReference>
<dbReference type="InterPro" id="IPR027417">
    <property type="entry name" value="P-loop_NTPase"/>
</dbReference>
<evidence type="ECO:0000256" key="2">
    <source>
        <dbReference type="ARBA" id="ARBA00022840"/>
    </source>
</evidence>
<evidence type="ECO:0000313" key="6">
    <source>
        <dbReference type="Proteomes" id="UP001159405"/>
    </source>
</evidence>
<feature type="non-terminal residue" evidence="5">
    <location>
        <position position="925"/>
    </location>
</feature>
<dbReference type="InterPro" id="IPR007111">
    <property type="entry name" value="NACHT_NTPase"/>
</dbReference>
<dbReference type="EMBL" id="CALNXK010000017">
    <property type="protein sequence ID" value="CAH3105238.1"/>
    <property type="molecule type" value="Genomic_DNA"/>
</dbReference>
<dbReference type="Proteomes" id="UP001159405">
    <property type="component" value="Unassembled WGS sequence"/>
</dbReference>
<reference evidence="5 6" key="1">
    <citation type="submission" date="2022-05" db="EMBL/GenBank/DDBJ databases">
        <authorList>
            <consortium name="Genoscope - CEA"/>
            <person name="William W."/>
        </authorList>
    </citation>
    <scope>NUCLEOTIDE SEQUENCE [LARGE SCALE GENOMIC DNA]</scope>
</reference>
<comment type="caution">
    <text evidence="5">The sequence shown here is derived from an EMBL/GenBank/DDBJ whole genome shotgun (WGS) entry which is preliminary data.</text>
</comment>
<accession>A0ABN8NFP4</accession>